<dbReference type="eggNOG" id="COG0304">
    <property type="taxonomic scope" value="Bacteria"/>
</dbReference>
<dbReference type="PANTHER" id="PTHR11712:SF336">
    <property type="entry name" value="3-OXOACYL-[ACYL-CARRIER-PROTEIN] SYNTHASE, MITOCHONDRIAL"/>
    <property type="match status" value="1"/>
</dbReference>
<dbReference type="EMBL" id="ACUX02000016">
    <property type="protein sequence ID" value="EEZ60661.1"/>
    <property type="molecule type" value="Genomic_DNA"/>
</dbReference>
<dbReference type="Proteomes" id="UP000006001">
    <property type="component" value="Unassembled WGS sequence"/>
</dbReference>
<dbReference type="SMART" id="SM00825">
    <property type="entry name" value="PKS_KS"/>
    <property type="match status" value="1"/>
</dbReference>
<evidence type="ECO:0000313" key="19">
    <source>
        <dbReference type="Proteomes" id="UP000006001"/>
    </source>
</evidence>
<dbReference type="NCBIfam" id="TIGR03150">
    <property type="entry name" value="fabF"/>
    <property type="match status" value="1"/>
</dbReference>
<evidence type="ECO:0000256" key="15">
    <source>
        <dbReference type="PIRSR" id="PIRSR000447-1"/>
    </source>
</evidence>
<comment type="pathway">
    <text evidence="1 14">Lipid metabolism; fatty acid biosynthesis.</text>
</comment>
<protein>
    <recommendedName>
        <fullName evidence="4 14">3-oxoacyl-[acyl-carrier-protein] synthase 2</fullName>
        <ecNumber evidence="3 14">2.3.1.179</ecNumber>
    </recommendedName>
</protein>
<keyword evidence="19" id="KW-1185">Reference proteome</keyword>
<dbReference type="HOGENOM" id="CLU_000022_69_2_11"/>
<dbReference type="EC" id="2.3.1.179" evidence="3 14"/>
<dbReference type="GeneID" id="85008393"/>
<name>D0WHZ4_SLAES</name>
<evidence type="ECO:0000256" key="8">
    <source>
        <dbReference type="ARBA" id="ARBA00023098"/>
    </source>
</evidence>
<comment type="function">
    <text evidence="11 14">Involved in the type II fatty acid elongation cycle. Catalyzes the elongation of a wide range of acyl-ACP by the addition of two carbons from malonyl-ACP to an acyl acceptor. Can efficiently catalyze the conversion of palmitoleoyl-ACP (cis-hexadec-9-enoyl-ACP) to cis-vaccenoyl-ACP (cis-octadec-11-enoyl-ACP), an essential step in the thermal regulation of fatty acid composition.</text>
</comment>
<dbReference type="STRING" id="649764.HMPREF0762_01466"/>
<comment type="similarity">
    <text evidence="2 14 16">Belongs to the thiolase-like superfamily. Beta-ketoacyl-ACP synthases family.</text>
</comment>
<evidence type="ECO:0000256" key="5">
    <source>
        <dbReference type="ARBA" id="ARBA00022516"/>
    </source>
</evidence>
<evidence type="ECO:0000256" key="4">
    <source>
        <dbReference type="ARBA" id="ARBA00014657"/>
    </source>
</evidence>
<evidence type="ECO:0000313" key="18">
    <source>
        <dbReference type="EMBL" id="EEZ60661.1"/>
    </source>
</evidence>
<dbReference type="InterPro" id="IPR020841">
    <property type="entry name" value="PKS_Beta-ketoAc_synthase_dom"/>
</dbReference>
<reference evidence="18" key="1">
    <citation type="submission" date="2009-10" db="EMBL/GenBank/DDBJ databases">
        <authorList>
            <person name="Weinstock G."/>
            <person name="Sodergren E."/>
            <person name="Clifton S."/>
            <person name="Fulton L."/>
            <person name="Fulton B."/>
            <person name="Courtney L."/>
            <person name="Fronick C."/>
            <person name="Harrison M."/>
            <person name="Strong C."/>
            <person name="Farmer C."/>
            <person name="Delahaunty K."/>
            <person name="Markovic C."/>
            <person name="Hall O."/>
            <person name="Minx P."/>
            <person name="Tomlinson C."/>
            <person name="Mitreva M."/>
            <person name="Nelson J."/>
            <person name="Hou S."/>
            <person name="Wollam A."/>
            <person name="Pepin K.H."/>
            <person name="Johnson M."/>
            <person name="Bhonagiri V."/>
            <person name="Nash W.E."/>
            <person name="Warren W."/>
            <person name="Chinwalla A."/>
            <person name="Mardis E.R."/>
            <person name="Wilson R.K."/>
        </authorList>
    </citation>
    <scope>NUCLEOTIDE SEQUENCE [LARGE SCALE GENOMIC DNA]</scope>
    <source>
        <strain evidence="18">ATCC 700122</strain>
    </source>
</reference>
<evidence type="ECO:0000256" key="3">
    <source>
        <dbReference type="ARBA" id="ARBA00012356"/>
    </source>
</evidence>
<gene>
    <name evidence="18" type="primary">fabF</name>
    <name evidence="18" type="ORF">HMPREF0762_01466</name>
</gene>
<dbReference type="Pfam" id="PF02801">
    <property type="entry name" value="Ketoacyl-synt_C"/>
    <property type="match status" value="1"/>
</dbReference>
<evidence type="ECO:0000256" key="13">
    <source>
        <dbReference type="ARBA" id="ARBA00047659"/>
    </source>
</evidence>
<dbReference type="InterPro" id="IPR016039">
    <property type="entry name" value="Thiolase-like"/>
</dbReference>
<dbReference type="OrthoDB" id="9808669at2"/>
<evidence type="ECO:0000256" key="10">
    <source>
        <dbReference type="ARBA" id="ARBA00023315"/>
    </source>
</evidence>
<dbReference type="PANTHER" id="PTHR11712">
    <property type="entry name" value="POLYKETIDE SYNTHASE-RELATED"/>
    <property type="match status" value="1"/>
</dbReference>
<dbReference type="InterPro" id="IPR014031">
    <property type="entry name" value="Ketoacyl_synth_C"/>
</dbReference>
<dbReference type="PIRSF" id="PIRSF000447">
    <property type="entry name" value="KAS_II"/>
    <property type="match status" value="1"/>
</dbReference>
<dbReference type="AlphaFoldDB" id="D0WHZ4"/>
<feature type="domain" description="Ketosynthase family 3 (KS3)" evidence="17">
    <location>
        <begin position="38"/>
        <end position="446"/>
    </location>
</feature>
<evidence type="ECO:0000256" key="7">
    <source>
        <dbReference type="ARBA" id="ARBA00022832"/>
    </source>
</evidence>
<evidence type="ECO:0000256" key="16">
    <source>
        <dbReference type="RuleBase" id="RU003694"/>
    </source>
</evidence>
<dbReference type="InterPro" id="IPR000794">
    <property type="entry name" value="Beta-ketoacyl_synthase"/>
</dbReference>
<comment type="catalytic activity">
    <reaction evidence="13 14">
        <text>a fatty acyl-[ACP] + malonyl-[ACP] + H(+) = a 3-oxoacyl-[ACP] + holo-[ACP] + CO2</text>
        <dbReference type="Rhea" id="RHEA:22836"/>
        <dbReference type="Rhea" id="RHEA-COMP:9623"/>
        <dbReference type="Rhea" id="RHEA-COMP:9685"/>
        <dbReference type="Rhea" id="RHEA-COMP:9916"/>
        <dbReference type="Rhea" id="RHEA-COMP:14125"/>
        <dbReference type="ChEBI" id="CHEBI:15378"/>
        <dbReference type="ChEBI" id="CHEBI:16526"/>
        <dbReference type="ChEBI" id="CHEBI:64479"/>
        <dbReference type="ChEBI" id="CHEBI:78449"/>
        <dbReference type="ChEBI" id="CHEBI:78776"/>
        <dbReference type="ChEBI" id="CHEBI:138651"/>
    </reaction>
</comment>
<keyword evidence="7" id="KW-0276">Fatty acid metabolism</keyword>
<dbReference type="UniPathway" id="UPA00094"/>
<dbReference type="GO" id="GO:0006633">
    <property type="term" value="P:fatty acid biosynthetic process"/>
    <property type="evidence" value="ECO:0007669"/>
    <property type="project" value="UniProtKB-UniRule"/>
</dbReference>
<dbReference type="GO" id="GO:0004315">
    <property type="term" value="F:3-oxoacyl-[acyl-carrier-protein] synthase activity"/>
    <property type="evidence" value="ECO:0007669"/>
    <property type="project" value="UniProtKB-UniRule"/>
</dbReference>
<evidence type="ECO:0000256" key="2">
    <source>
        <dbReference type="ARBA" id="ARBA00008467"/>
    </source>
</evidence>
<evidence type="ECO:0000256" key="14">
    <source>
        <dbReference type="PIRNR" id="PIRNR000447"/>
    </source>
</evidence>
<proteinExistence type="inferred from homology"/>
<dbReference type="FunFam" id="3.40.47.10:FF:000018">
    <property type="entry name" value="3-oxoacyl-[acyl-carrier-protein] synthase 2"/>
    <property type="match status" value="1"/>
</dbReference>
<dbReference type="SUPFAM" id="SSF53901">
    <property type="entry name" value="Thiolase-like"/>
    <property type="match status" value="2"/>
</dbReference>
<dbReference type="RefSeq" id="WP_006362725.1">
    <property type="nucleotide sequence ID" value="NZ_GG700631.1"/>
</dbReference>
<comment type="caution">
    <text evidence="18">The sequence shown here is derived from an EMBL/GenBank/DDBJ whole genome shotgun (WGS) entry which is preliminary data.</text>
</comment>
<dbReference type="Pfam" id="PF00109">
    <property type="entry name" value="ketoacyl-synt"/>
    <property type="match status" value="1"/>
</dbReference>
<evidence type="ECO:0000256" key="11">
    <source>
        <dbReference type="ARBA" id="ARBA00024006"/>
    </source>
</evidence>
<keyword evidence="10 14" id="KW-0012">Acyltransferase</keyword>
<evidence type="ECO:0000256" key="1">
    <source>
        <dbReference type="ARBA" id="ARBA00005194"/>
    </source>
</evidence>
<dbReference type="CDD" id="cd00834">
    <property type="entry name" value="KAS_I_II"/>
    <property type="match status" value="1"/>
</dbReference>
<dbReference type="Gene3D" id="3.40.47.10">
    <property type="match status" value="1"/>
</dbReference>
<evidence type="ECO:0000256" key="6">
    <source>
        <dbReference type="ARBA" id="ARBA00022679"/>
    </source>
</evidence>
<feature type="active site" description="For beta-ketoacyl synthase activity" evidence="15">
    <location>
        <position position="200"/>
    </location>
</feature>
<sequence>MSETNIPASEAPNAASGAEIMARARRDQESIARHLTNPRRVVVTGMGAVSPAGFGVDALWDRVMSGETAITALPSDMAEEYRVAVAGRIPGYDPIEAGFSKKEARRLAPFVQYAIIAADEAMAASGIDLEAEDLTRFACTFGSGIGGLHIFQEQSAVLAEQGARKVNPLFIPIMIENMAAGHLSIRYGLRGSCTSTVTACATGTHNIGDAFRLIQSGRADMVLAGGSEESIAPMALAGFMNLGAITKETDPRIASRPFDANRSGFVPGEGAGALVLEDLDHARARGARIVCEVTGFGSTGDAHHMTAPDPSGEGVARSMAQALAEGGFGIEDLGHLNAHGTSTHANDLTEATALCLLAGDRASEIPVMSVKGALGHMLGGTGAVEAVVMACALEHDVVPPTAGFCDADPACPVRVSNAPVTGYRQKVALSNSLGFGGHNATLALSPYVA</sequence>
<dbReference type="PROSITE" id="PS52004">
    <property type="entry name" value="KS3_2"/>
    <property type="match status" value="1"/>
</dbReference>
<dbReference type="InterPro" id="IPR018201">
    <property type="entry name" value="Ketoacyl_synth_AS"/>
</dbReference>
<evidence type="ECO:0000256" key="12">
    <source>
        <dbReference type="ARBA" id="ARBA00047318"/>
    </source>
</evidence>
<dbReference type="InterPro" id="IPR017568">
    <property type="entry name" value="3-oxoacyl-ACP_synth-2"/>
</dbReference>
<dbReference type="NCBIfam" id="NF005589">
    <property type="entry name" value="PRK07314.1"/>
    <property type="match status" value="1"/>
</dbReference>
<dbReference type="PROSITE" id="PS00606">
    <property type="entry name" value="KS3_1"/>
    <property type="match status" value="1"/>
</dbReference>
<evidence type="ECO:0000259" key="17">
    <source>
        <dbReference type="PROSITE" id="PS52004"/>
    </source>
</evidence>
<keyword evidence="8" id="KW-0443">Lipid metabolism</keyword>
<accession>D0WHZ4</accession>
<dbReference type="InterPro" id="IPR014030">
    <property type="entry name" value="Ketoacyl_synth_N"/>
</dbReference>
<keyword evidence="9 14" id="KW-0275">Fatty acid biosynthesis</keyword>
<keyword evidence="5 14" id="KW-0444">Lipid biosynthesis</keyword>
<comment type="catalytic activity">
    <reaction evidence="12 14">
        <text>(9Z)-hexadecenoyl-[ACP] + malonyl-[ACP] + H(+) = 3-oxo-(11Z)-octadecenoyl-[ACP] + holo-[ACP] + CO2</text>
        <dbReference type="Rhea" id="RHEA:55040"/>
        <dbReference type="Rhea" id="RHEA-COMP:9623"/>
        <dbReference type="Rhea" id="RHEA-COMP:9685"/>
        <dbReference type="Rhea" id="RHEA-COMP:10800"/>
        <dbReference type="Rhea" id="RHEA-COMP:14074"/>
        <dbReference type="ChEBI" id="CHEBI:15378"/>
        <dbReference type="ChEBI" id="CHEBI:16526"/>
        <dbReference type="ChEBI" id="CHEBI:64479"/>
        <dbReference type="ChEBI" id="CHEBI:78449"/>
        <dbReference type="ChEBI" id="CHEBI:83989"/>
        <dbReference type="ChEBI" id="CHEBI:138538"/>
        <dbReference type="EC" id="2.3.1.179"/>
    </reaction>
</comment>
<evidence type="ECO:0000256" key="9">
    <source>
        <dbReference type="ARBA" id="ARBA00023160"/>
    </source>
</evidence>
<organism evidence="18 19">
    <name type="scientific">Slackia exigua (strain ATCC 700122 / DSM 15923 / CIP 105133 / JCM 11022 / KCTC 5966 / S-7)</name>
    <dbReference type="NCBI Taxonomy" id="649764"/>
    <lineage>
        <taxon>Bacteria</taxon>
        <taxon>Bacillati</taxon>
        <taxon>Actinomycetota</taxon>
        <taxon>Coriobacteriia</taxon>
        <taxon>Eggerthellales</taxon>
        <taxon>Eggerthellaceae</taxon>
        <taxon>Slackia</taxon>
    </lineage>
</organism>
<keyword evidence="6 14" id="KW-0808">Transferase</keyword>